<feature type="region of interest" description="Disordered" evidence="8">
    <location>
        <begin position="1"/>
        <end position="109"/>
    </location>
</feature>
<keyword evidence="4" id="KW-0472">Membrane</keyword>
<evidence type="ECO:0000256" key="6">
    <source>
        <dbReference type="ARBA" id="ARBA00068767"/>
    </source>
</evidence>
<feature type="domain" description="BEACH" evidence="9">
    <location>
        <begin position="1896"/>
        <end position="2186"/>
    </location>
</feature>
<reference evidence="11 12" key="1">
    <citation type="submission" date="2024-10" db="EMBL/GenBank/DDBJ databases">
        <authorList>
            <person name="Kim D."/>
        </authorList>
    </citation>
    <scope>NUCLEOTIDE SEQUENCE [LARGE SCALE GENOMIC DNA]</scope>
    <source>
        <strain evidence="11">BH-2024</strain>
    </source>
</reference>
<feature type="compositionally biased region" description="Basic and acidic residues" evidence="8">
    <location>
        <begin position="1396"/>
        <end position="1410"/>
    </location>
</feature>
<dbReference type="InterPro" id="IPR036322">
    <property type="entry name" value="WD40_repeat_dom_sf"/>
</dbReference>
<sequence>MLVGGGKATTNLTDSSGDDEMQRKESPPHSHGLTSFPETLNSTNFDEKEMKDVQLYDENTPTSFDGKKDESQNEGETEVEAGQRTAEDSRTKTTARRHSQTTTDEEEQQHQFESLAVSINGQFGKTVVIHATDEDPSETFERLKEACINATLPYKDIIDSLFNTLVGGPFDLESRYVIEDSENIGRMIELLELCPQNVQAEIWSVFVAIIRKSFLNLGAATESGLISRILDLLPSANSVTSDLLIELLTVLTNYSISVKECKYFLRFLRILDDGFWRSNSTKLFGVMKEMPKRDGPDVFFLFPGKASAGISLPPLLRWPYQNGWSFSTWLRMDPQHSIYFEKERPYLFSFSTSKGLGYFCYFMGNCLVLRCVRAPGKETLHCVKHELLPRKWHHVALSFVYSRWAKSEIHCFVDGYLVEAIDANWLVSTNDHFDRCFVGCGSQPNVNEAFSGQMAAVYLFSQAISPPLVTALLYLGVSYQSQFKHEAESNLPDTYRKQLFDGRLHDSLVFAYCPKNCHDQLCLFQQQTPKGGQLHSSAASYFVQVPHAVMKNGVKLVKTHSVHCSLHSIGGIQVLLPLFSQIDAKQHEPVDNDICANLLSVVTILLSCSTTAQQQFLHVQGFSIVASTIANADSRHLTMNLLEGFISVYKSLLNCSIGVPLLKQLIDSVFLTPTLWVRADATVQMRLYDFLADDLFCVSTNNSLLSPASSIIRRTHTVLTLMHTLKQFYWVVRPTTAPNSAQMAMEPMDRLTVVHIRGCILQIVNRLMFNTVPADVSEKEVSRDEEFQCMLNFVNTVQEDDNLYDVLTQLSNQLANHPAIMVPAFDRKKALCVIFKMISSGNELIRIPTLKMLSYFLCRSTQKRKNEAINQKNLFHLLTEKLLLNCRSLSLATYNALFEMLVEQICPEILFVKHEDPPVDSTRFENHQLLKVIAQLLCQSEECAELIRVKSVFLRDVIRLCEGSRDNRRTILQMSVWQEWLISLAYIHPTDDQQKQVTELVYELFSVLLFHAMRLEYGGWRVWVDSMAIAHSKVSWEKYRRKVLQKEKRLAERTEFERQAGESAGEQPMALYRTPDFTWSPVHIRLLSDLLESIESVVQEWNDSGTPIADHLNNADNQVFIANTVHLLSQLGDSLTMACGGLLPLLAAATAPNSELEINDTTQQELDIEDAARFIATFAELSDVFVFASGVSLNELEQEKNMPSGGILRQSLRLVSTVTVRNILACSMHKDGLYNTDNSPKFVAIRKFCESSKPIADFDRLLQNVDLQRLKGVIYRDMEETKQAQFLALAVVYFLSVLMVSRYRDILEPPLPPATSSHKTSASSRTENSPINEEGSPSMGRNEGQRSKRAEPTSSTSNAANDHQNGGGQNHRDDGKRNGENGKETADGTETNDGTDSEKATGGETEKGTEDATIDQETEANGGGDDKNAKMATANGDGTEKGIAAIRCAANATEEVTIANKYGPAHLANFNAPNVRRNSVAENTGERRQYLTITLQRALEPVMPLFREILSDFRSFLQKTLLGTHGQEIMNDVKVLQTLKSGSVVEIVMLLCSQEWQTSLQKHAGLAFIELVNEGRLMAHATRDHILRVANEADFILNRLRAEDVSKHAQFESESNEQLMNRKGDDQLAEQLLVASKHREFVLASRTLDKIGAVLTHPHGPWSSPDDKKNIFWKLDVWEDDSRRRRRFVQNPWGKRHKLAASIQQKVDEQRQQQQQQNESETEREQFLKDLSHKMINAGGHSKGSSVHEFMDEADIEKWLKDESDLSEPIEDLTTYSTVGKLITPGLVIPGTISLTETDLFFDADEEHPIYRKQNPLSLTTCDNLHARWNFHEIRAIFLRRYLLQYTALELFLASRTAIMFAFPDHETVKKVVAHLPRVGVGVKYGLPQNRRASLMTPKQLFKHSDMPQKWQQREISNFDYLMFLNTISGRTYNDLNQYPVFPWVLNNYTADRLDMGDVANFRDLSKPIGALSDLRRKHFQERFANWEDSEVPAFHFGTHYSTQAFTLNWLFRLEPFTTLFLDLQNGKFDHSNRLFHSMAETWEHCLNDTHDVKELVPELFYLPEMFINSNNYELGTREDGAAVNNVCLPPWSNGSAETFVRMHRQALESDLVSCQLHQWVDLVFGYKQRGPEAVRATNVFYHLTYEGSVDLAAIENGALRESIQQQILNFGQTPAQLLNGPHPPRHSVMTMSPMMYQPYPNDLCMLMKFISNSPIVHIAANTYQQLVEPSVVTIAQNLVFSLNRWNPNFVQAQTQSSGTNVLNAAAASATDKSTAADSSASSTATSQISTSELPITVDPLLAVGNPSQKVPKRHLGDQLDQRLTVSWSNFICTVDSRFIIVCGYPDYSFRLIETGNAQVRQVVFGHGNVVTCLARSETSLFADCYVASGSADCTVVLWHFSQHLGLLVGDYNMPGEEPSPRAILTGHDSEISAICVSAEHGIVLSGSTDGALLMHSTQGDLLRSIICSNGNGTDTLASINNILFSRDCYIAAFLGNDSLATFSTNGQLLKQRGYKCAEKILCAILSRDGEFVVFGTDNGQISILRLFTLQLLYTFAQCDSPIRSLALSTNQRLIFGGLDSGAIVVFNVDFNRWHHYGDEDGSSVRLTTTNKR</sequence>
<dbReference type="InterPro" id="IPR046851">
    <property type="entry name" value="NBCH_WD40"/>
</dbReference>
<evidence type="ECO:0000256" key="4">
    <source>
        <dbReference type="ARBA" id="ARBA00023136"/>
    </source>
</evidence>
<dbReference type="Pfam" id="PF15787">
    <property type="entry name" value="DUF4704"/>
    <property type="match status" value="1"/>
</dbReference>
<dbReference type="GO" id="GO:0005737">
    <property type="term" value="C:cytoplasm"/>
    <property type="evidence" value="ECO:0007669"/>
    <property type="project" value="UniProtKB-ARBA"/>
</dbReference>
<accession>A0ABD2LHD4</accession>
<dbReference type="Pfam" id="PF20426">
    <property type="entry name" value="NBCH_WD40"/>
    <property type="match status" value="1"/>
</dbReference>
<dbReference type="InterPro" id="IPR031570">
    <property type="entry name" value="NBEA/BDCP_DUF4704"/>
</dbReference>
<dbReference type="Pfam" id="PF20425">
    <property type="entry name" value="Neurobeachin"/>
    <property type="match status" value="1"/>
</dbReference>
<evidence type="ECO:0000256" key="2">
    <source>
        <dbReference type="ARBA" id="ARBA00022574"/>
    </source>
</evidence>
<dbReference type="InterPro" id="IPR010508">
    <property type="entry name" value="NBEA-like_DUF1088"/>
</dbReference>
<dbReference type="SMART" id="SM01026">
    <property type="entry name" value="Beach"/>
    <property type="match status" value="1"/>
</dbReference>
<dbReference type="SMART" id="SM00320">
    <property type="entry name" value="WD40"/>
    <property type="match status" value="4"/>
</dbReference>
<dbReference type="InterPro" id="IPR015943">
    <property type="entry name" value="WD40/YVTN_repeat-like_dom_sf"/>
</dbReference>
<dbReference type="PANTHER" id="PTHR13743">
    <property type="entry name" value="BEIGE/BEACH-RELATED"/>
    <property type="match status" value="1"/>
</dbReference>
<feature type="compositionally biased region" description="Basic and acidic residues" evidence="8">
    <location>
        <begin position="45"/>
        <end position="54"/>
    </location>
</feature>
<evidence type="ECO:0000256" key="3">
    <source>
        <dbReference type="ARBA" id="ARBA00022737"/>
    </source>
</evidence>
<evidence type="ECO:0000256" key="8">
    <source>
        <dbReference type="SAM" id="MobiDB-lite"/>
    </source>
</evidence>
<dbReference type="Pfam" id="PF13385">
    <property type="entry name" value="Laminin_G_3"/>
    <property type="match status" value="1"/>
</dbReference>
<evidence type="ECO:0000313" key="11">
    <source>
        <dbReference type="EMBL" id="KAL3114633.1"/>
    </source>
</evidence>
<comment type="subcellular location">
    <subcellularLocation>
        <location evidence="1">Membrane</location>
    </subcellularLocation>
</comment>
<dbReference type="SUPFAM" id="SSF49899">
    <property type="entry name" value="Concanavalin A-like lectins/glucanases"/>
    <property type="match status" value="1"/>
</dbReference>
<dbReference type="CDD" id="cd01201">
    <property type="entry name" value="PH_BEACH"/>
    <property type="match status" value="1"/>
</dbReference>
<dbReference type="Gene3D" id="2.130.10.10">
    <property type="entry name" value="YVTN repeat-like/Quinoprotein amine dehydrogenase"/>
    <property type="match status" value="2"/>
</dbReference>
<feature type="region of interest" description="Disordered" evidence="8">
    <location>
        <begin position="1699"/>
        <end position="1724"/>
    </location>
</feature>
<dbReference type="Pfam" id="PF02138">
    <property type="entry name" value="Beach"/>
    <property type="match status" value="1"/>
</dbReference>
<dbReference type="PROSITE" id="PS50197">
    <property type="entry name" value="BEACH"/>
    <property type="match status" value="1"/>
</dbReference>
<dbReference type="GO" id="GO:0016020">
    <property type="term" value="C:membrane"/>
    <property type="evidence" value="ECO:0007669"/>
    <property type="project" value="UniProtKB-SubCell"/>
</dbReference>
<dbReference type="InterPro" id="IPR013320">
    <property type="entry name" value="ConA-like_dom_sf"/>
</dbReference>
<dbReference type="Pfam" id="PF14844">
    <property type="entry name" value="PH_BEACH"/>
    <property type="match status" value="1"/>
</dbReference>
<protein>
    <recommendedName>
        <fullName evidence="6">Putative neurobeachin homolog</fullName>
    </recommendedName>
    <alternativeName>
        <fullName evidence="7">Suppressor enhancer of lin-12</fullName>
    </alternativeName>
</protein>
<keyword evidence="3" id="KW-0677">Repeat</keyword>
<dbReference type="FunFam" id="1.10.1540.10:FF:000001">
    <property type="entry name" value="neurobeachin isoform X1"/>
    <property type="match status" value="1"/>
</dbReference>
<dbReference type="InterPro" id="IPR001680">
    <property type="entry name" value="WD40_rpt"/>
</dbReference>
<feature type="compositionally biased region" description="Polar residues" evidence="8">
    <location>
        <begin position="1352"/>
        <end position="1364"/>
    </location>
</feature>
<evidence type="ECO:0000256" key="7">
    <source>
        <dbReference type="ARBA" id="ARBA00081052"/>
    </source>
</evidence>
<evidence type="ECO:0000259" key="9">
    <source>
        <dbReference type="PROSITE" id="PS50197"/>
    </source>
</evidence>
<dbReference type="Gene3D" id="2.60.120.200">
    <property type="match status" value="1"/>
</dbReference>
<feature type="compositionally biased region" description="Polar residues" evidence="8">
    <location>
        <begin position="1314"/>
        <end position="1331"/>
    </location>
</feature>
<feature type="domain" description="BEACH-type PH" evidence="10">
    <location>
        <begin position="1769"/>
        <end position="1877"/>
    </location>
</feature>
<feature type="compositionally biased region" description="Polar residues" evidence="8">
    <location>
        <begin position="32"/>
        <end position="44"/>
    </location>
</feature>
<dbReference type="PANTHER" id="PTHR13743:SF162">
    <property type="entry name" value="NEUROBEACHIN"/>
    <property type="match status" value="1"/>
</dbReference>
<name>A0ABD2LHD4_9BILA</name>
<dbReference type="InterPro" id="IPR023362">
    <property type="entry name" value="PH-BEACH_dom"/>
</dbReference>
<organism evidence="11 12">
    <name type="scientific">Heterodera trifolii</name>
    <dbReference type="NCBI Taxonomy" id="157864"/>
    <lineage>
        <taxon>Eukaryota</taxon>
        <taxon>Metazoa</taxon>
        <taxon>Ecdysozoa</taxon>
        <taxon>Nematoda</taxon>
        <taxon>Chromadorea</taxon>
        <taxon>Rhabditida</taxon>
        <taxon>Tylenchina</taxon>
        <taxon>Tylenchomorpha</taxon>
        <taxon>Tylenchoidea</taxon>
        <taxon>Heteroderidae</taxon>
        <taxon>Heteroderinae</taxon>
        <taxon>Heterodera</taxon>
    </lineage>
</organism>
<dbReference type="InterPro" id="IPR046852">
    <property type="entry name" value="Neurobeachin_a-sol"/>
</dbReference>
<dbReference type="PROSITE" id="PS51783">
    <property type="entry name" value="PH_BEACH"/>
    <property type="match status" value="1"/>
</dbReference>
<dbReference type="SUPFAM" id="SSF50729">
    <property type="entry name" value="PH domain-like"/>
    <property type="match status" value="1"/>
</dbReference>
<dbReference type="Gene3D" id="2.30.29.30">
    <property type="entry name" value="Pleckstrin-homology domain (PH domain)/Phosphotyrosine-binding domain (PTB)"/>
    <property type="match status" value="1"/>
</dbReference>
<dbReference type="InterPro" id="IPR000409">
    <property type="entry name" value="BEACH_dom"/>
</dbReference>
<keyword evidence="12" id="KW-1185">Reference proteome</keyword>
<dbReference type="InterPro" id="IPR036372">
    <property type="entry name" value="BEACH_dom_sf"/>
</dbReference>
<dbReference type="CDD" id="cd06071">
    <property type="entry name" value="Beach"/>
    <property type="match status" value="1"/>
</dbReference>
<comment type="caution">
    <text evidence="11">The sequence shown here is derived from an EMBL/GenBank/DDBJ whole genome shotgun (WGS) entry which is preliminary data.</text>
</comment>
<comment type="function">
    <text evidence="5">Binds to type II regulatory subunits of protein kinase A and anchors/targets them to the membrane. May anchor the kinase to cytoskeletal and/or organelle-associated proteins. Regulates endosomal traffic in polarized epithelial cells such as the vulval precursor cells and intestinal cells. Thought to act as a negative regulator of lin-12 activity in vulval precursor cells. May have a role in the internalization process from basolateral surface of polarized epithelial cells.</text>
</comment>
<dbReference type="Gene3D" id="1.10.1540.10">
    <property type="entry name" value="BEACH domain"/>
    <property type="match status" value="1"/>
</dbReference>
<feature type="compositionally biased region" description="Basic and acidic residues" evidence="8">
    <location>
        <begin position="1370"/>
        <end position="1386"/>
    </location>
</feature>
<dbReference type="InterPro" id="IPR011993">
    <property type="entry name" value="PH-like_dom_sf"/>
</dbReference>
<proteinExistence type="predicted"/>
<keyword evidence="2" id="KW-0853">WD repeat</keyword>
<feature type="region of interest" description="Disordered" evidence="8">
    <location>
        <begin position="1311"/>
        <end position="1436"/>
    </location>
</feature>
<dbReference type="Pfam" id="PF06469">
    <property type="entry name" value="DUF1088"/>
    <property type="match status" value="1"/>
</dbReference>
<dbReference type="EMBL" id="JBICBT010000412">
    <property type="protein sequence ID" value="KAL3114633.1"/>
    <property type="molecule type" value="Genomic_DNA"/>
</dbReference>
<evidence type="ECO:0000256" key="1">
    <source>
        <dbReference type="ARBA" id="ARBA00004370"/>
    </source>
</evidence>
<dbReference type="SUPFAM" id="SSF81837">
    <property type="entry name" value="BEACH domain"/>
    <property type="match status" value="1"/>
</dbReference>
<dbReference type="Proteomes" id="UP001620626">
    <property type="component" value="Unassembled WGS sequence"/>
</dbReference>
<evidence type="ECO:0000313" key="12">
    <source>
        <dbReference type="Proteomes" id="UP001620626"/>
    </source>
</evidence>
<evidence type="ECO:0000259" key="10">
    <source>
        <dbReference type="PROSITE" id="PS51783"/>
    </source>
</evidence>
<dbReference type="InterPro" id="IPR050865">
    <property type="entry name" value="BEACH_Domain"/>
</dbReference>
<gene>
    <name evidence="11" type="ORF">niasHT_013630</name>
</gene>
<evidence type="ECO:0000256" key="5">
    <source>
        <dbReference type="ARBA" id="ARBA00059038"/>
    </source>
</evidence>
<dbReference type="SUPFAM" id="SSF50978">
    <property type="entry name" value="WD40 repeat-like"/>
    <property type="match status" value="1"/>
</dbReference>